<dbReference type="EMBL" id="KZ772765">
    <property type="protein sequence ID" value="PTQ32941.1"/>
    <property type="molecule type" value="Genomic_DNA"/>
</dbReference>
<protein>
    <submittedName>
        <fullName evidence="1">Uncharacterized protein</fullName>
    </submittedName>
</protein>
<gene>
    <name evidence="1" type="ORF">MARPO_0093s0024</name>
</gene>
<accession>A0A2R6WGH7</accession>
<dbReference type="Gramene" id="Mp5g11020.1">
    <property type="protein sequence ID" value="Mp5g11020.1.cds1"/>
    <property type="gene ID" value="Mp5g11020"/>
</dbReference>
<sequence length="177" mass="19593">MAASRRALYCPALLLSPARGSESEASNGRRSRASVTGRRTACPALQLVGFEPCPPLLATKQDSDPRPDDVQVRHVAELRVIRGVIDRPPFDCEACALRNSFPFCILLSARAPCFSEGLADLVTPFCEQNLWARRTEGRKEGSERAMAVADRLSCYPVRDFNMSPTPTFRLKILEIRA</sequence>
<dbReference type="Proteomes" id="UP000244005">
    <property type="component" value="Unassembled WGS sequence"/>
</dbReference>
<reference evidence="2" key="1">
    <citation type="journal article" date="2017" name="Cell">
        <title>Insights into land plant evolution garnered from the Marchantia polymorpha genome.</title>
        <authorList>
            <person name="Bowman J.L."/>
            <person name="Kohchi T."/>
            <person name="Yamato K.T."/>
            <person name="Jenkins J."/>
            <person name="Shu S."/>
            <person name="Ishizaki K."/>
            <person name="Yamaoka S."/>
            <person name="Nishihama R."/>
            <person name="Nakamura Y."/>
            <person name="Berger F."/>
            <person name="Adam C."/>
            <person name="Aki S.S."/>
            <person name="Althoff F."/>
            <person name="Araki T."/>
            <person name="Arteaga-Vazquez M.A."/>
            <person name="Balasubrmanian S."/>
            <person name="Barry K."/>
            <person name="Bauer D."/>
            <person name="Boehm C.R."/>
            <person name="Briginshaw L."/>
            <person name="Caballero-Perez J."/>
            <person name="Catarino B."/>
            <person name="Chen F."/>
            <person name="Chiyoda S."/>
            <person name="Chovatia M."/>
            <person name="Davies K.M."/>
            <person name="Delmans M."/>
            <person name="Demura T."/>
            <person name="Dierschke T."/>
            <person name="Dolan L."/>
            <person name="Dorantes-Acosta A.E."/>
            <person name="Eklund D.M."/>
            <person name="Florent S.N."/>
            <person name="Flores-Sandoval E."/>
            <person name="Fujiyama A."/>
            <person name="Fukuzawa H."/>
            <person name="Galik B."/>
            <person name="Grimanelli D."/>
            <person name="Grimwood J."/>
            <person name="Grossniklaus U."/>
            <person name="Hamada T."/>
            <person name="Haseloff J."/>
            <person name="Hetherington A.J."/>
            <person name="Higo A."/>
            <person name="Hirakawa Y."/>
            <person name="Hundley H.N."/>
            <person name="Ikeda Y."/>
            <person name="Inoue K."/>
            <person name="Inoue S.I."/>
            <person name="Ishida S."/>
            <person name="Jia Q."/>
            <person name="Kakita M."/>
            <person name="Kanazawa T."/>
            <person name="Kawai Y."/>
            <person name="Kawashima T."/>
            <person name="Kennedy M."/>
            <person name="Kinose K."/>
            <person name="Kinoshita T."/>
            <person name="Kohara Y."/>
            <person name="Koide E."/>
            <person name="Komatsu K."/>
            <person name="Kopischke S."/>
            <person name="Kubo M."/>
            <person name="Kyozuka J."/>
            <person name="Lagercrantz U."/>
            <person name="Lin S.S."/>
            <person name="Lindquist E."/>
            <person name="Lipzen A.M."/>
            <person name="Lu C.W."/>
            <person name="De Luna E."/>
            <person name="Martienssen R.A."/>
            <person name="Minamino N."/>
            <person name="Mizutani M."/>
            <person name="Mizutani M."/>
            <person name="Mochizuki N."/>
            <person name="Monte I."/>
            <person name="Mosher R."/>
            <person name="Nagasaki H."/>
            <person name="Nakagami H."/>
            <person name="Naramoto S."/>
            <person name="Nishitani K."/>
            <person name="Ohtani M."/>
            <person name="Okamoto T."/>
            <person name="Okumura M."/>
            <person name="Phillips J."/>
            <person name="Pollak B."/>
            <person name="Reinders A."/>
            <person name="Rovekamp M."/>
            <person name="Sano R."/>
            <person name="Sawa S."/>
            <person name="Schmid M.W."/>
            <person name="Shirakawa M."/>
            <person name="Solano R."/>
            <person name="Spunde A."/>
            <person name="Suetsugu N."/>
            <person name="Sugano S."/>
            <person name="Sugiyama A."/>
            <person name="Sun R."/>
            <person name="Suzuki Y."/>
            <person name="Takenaka M."/>
            <person name="Takezawa D."/>
            <person name="Tomogane H."/>
            <person name="Tsuzuki M."/>
            <person name="Ueda T."/>
            <person name="Umeda M."/>
            <person name="Ward J.M."/>
            <person name="Watanabe Y."/>
            <person name="Yazaki K."/>
            <person name="Yokoyama R."/>
            <person name="Yoshitake Y."/>
            <person name="Yotsui I."/>
            <person name="Zachgo S."/>
            <person name="Schmutz J."/>
        </authorList>
    </citation>
    <scope>NUCLEOTIDE SEQUENCE [LARGE SCALE GENOMIC DNA]</scope>
    <source>
        <strain evidence="2">Tak-1</strain>
    </source>
</reference>
<keyword evidence="2" id="KW-1185">Reference proteome</keyword>
<proteinExistence type="predicted"/>
<evidence type="ECO:0000313" key="2">
    <source>
        <dbReference type="Proteomes" id="UP000244005"/>
    </source>
</evidence>
<name>A0A2R6WGH7_MARPO</name>
<dbReference type="AlphaFoldDB" id="A0A2R6WGH7"/>
<organism evidence="1 2">
    <name type="scientific">Marchantia polymorpha</name>
    <name type="common">Common liverwort</name>
    <name type="synonym">Marchantia aquatica</name>
    <dbReference type="NCBI Taxonomy" id="3197"/>
    <lineage>
        <taxon>Eukaryota</taxon>
        <taxon>Viridiplantae</taxon>
        <taxon>Streptophyta</taxon>
        <taxon>Embryophyta</taxon>
        <taxon>Marchantiophyta</taxon>
        <taxon>Marchantiopsida</taxon>
        <taxon>Marchantiidae</taxon>
        <taxon>Marchantiales</taxon>
        <taxon>Marchantiaceae</taxon>
        <taxon>Marchantia</taxon>
    </lineage>
</organism>
<evidence type="ECO:0000313" key="1">
    <source>
        <dbReference type="EMBL" id="PTQ32941.1"/>
    </source>
</evidence>